<dbReference type="PANTHER" id="PTHR42085:SF2">
    <property type="entry name" value="F-BOX DOMAIN-CONTAINING PROTEIN"/>
    <property type="match status" value="1"/>
</dbReference>
<dbReference type="InterPro" id="IPR038883">
    <property type="entry name" value="AN11006-like"/>
</dbReference>
<evidence type="ECO:0000313" key="3">
    <source>
        <dbReference type="Proteomes" id="UP000297910"/>
    </source>
</evidence>
<keyword evidence="1" id="KW-0175">Coiled coil</keyword>
<gene>
    <name evidence="2" type="ORF">BPAE_0049g00040</name>
</gene>
<evidence type="ECO:0008006" key="4">
    <source>
        <dbReference type="Google" id="ProtNLM"/>
    </source>
</evidence>
<organism evidence="2 3">
    <name type="scientific">Botrytis paeoniae</name>
    <dbReference type="NCBI Taxonomy" id="278948"/>
    <lineage>
        <taxon>Eukaryota</taxon>
        <taxon>Fungi</taxon>
        <taxon>Dikarya</taxon>
        <taxon>Ascomycota</taxon>
        <taxon>Pezizomycotina</taxon>
        <taxon>Leotiomycetes</taxon>
        <taxon>Helotiales</taxon>
        <taxon>Sclerotiniaceae</taxon>
        <taxon>Botrytis</taxon>
    </lineage>
</organism>
<dbReference type="EMBL" id="PQXI01000049">
    <property type="protein sequence ID" value="TGO26978.1"/>
    <property type="molecule type" value="Genomic_DNA"/>
</dbReference>
<comment type="caution">
    <text evidence="2">The sequence shown here is derived from an EMBL/GenBank/DDBJ whole genome shotgun (WGS) entry which is preliminary data.</text>
</comment>
<protein>
    <recommendedName>
        <fullName evidence="4">F-box domain-containing protein</fullName>
    </recommendedName>
</protein>
<reference evidence="2 3" key="1">
    <citation type="submission" date="2017-12" db="EMBL/GenBank/DDBJ databases">
        <title>Comparative genomics of Botrytis spp.</title>
        <authorList>
            <person name="Valero-Jimenez C.A."/>
            <person name="Tapia P."/>
            <person name="Veloso J."/>
            <person name="Silva-Moreno E."/>
            <person name="Staats M."/>
            <person name="Valdes J.H."/>
            <person name="Van Kan J.A.L."/>
        </authorList>
    </citation>
    <scope>NUCLEOTIDE SEQUENCE [LARGE SCALE GENOMIC DNA]</scope>
    <source>
        <strain evidence="2 3">Bp0003</strain>
    </source>
</reference>
<keyword evidence="3" id="KW-1185">Reference proteome</keyword>
<evidence type="ECO:0000256" key="1">
    <source>
        <dbReference type="SAM" id="Coils"/>
    </source>
</evidence>
<dbReference type="AlphaFoldDB" id="A0A4Z1FTK2"/>
<accession>A0A4Z1FTK2</accession>
<feature type="coiled-coil region" evidence="1">
    <location>
        <begin position="32"/>
        <end position="59"/>
    </location>
</feature>
<dbReference type="Proteomes" id="UP000297910">
    <property type="component" value="Unassembled WGS sequence"/>
</dbReference>
<proteinExistence type="predicted"/>
<name>A0A4Z1FTK2_9HELO</name>
<evidence type="ECO:0000313" key="2">
    <source>
        <dbReference type="EMBL" id="TGO26978.1"/>
    </source>
</evidence>
<dbReference type="PANTHER" id="PTHR42085">
    <property type="entry name" value="F-BOX DOMAIN-CONTAINING PROTEIN"/>
    <property type="match status" value="1"/>
</dbReference>
<sequence>MPRLPTKNDQINLLRMQLEEEQKSCASLRHTIKAKQATIENTLAQLKNAKESLIQAKSTSPFMRKLPIELRLKIYKLLLVNPKLSETESIGKAVEYGKSVKFELTPAILSTCKAIHSEAEPILYGSNTFIIECIGGYGPVGSLHVPQSPLTRFTDPSFDDFDDSDAEDDLERNMMGYSGTETPFDFSTFSALKKVKRWRILTGAYRPTPTNPVPAKSFVHFCQALCQEAPTQPQRSLEIVLALARVNNGIATIRTEDTQYKFSQDQLKYLFQPLRLLRDIKLKLNIAQFKTDLPQSTHLCGAGPEYYFPYSEAQTVEVNLERSMNLALPIVQKYQAIVEDLSPVEKVFKMYERLERYVRSFERSGQFAKDLITLQRGHEGSRRETRHFGWQLPGASLGNPFKSRSSPLSYHPVELAFSKAIIAKDKEDVTEFKAARASVLKELDPQYRRMVDASKKLTAFVEKERLSGVFHECTGCGIFHQYEEDPYESSLGEDLDRYIYELDKIASLLNRTMPDHIQIQIQKGTTMYEAAYFHLERERLFRKLRWMQKQDIVVKSPLQIAKWTKRLIEDMWEDCQRISWHRECLFKDDITDIGCKINKKLGQGLMEQELEWLEGFESDDEEFHELHYGD</sequence>